<dbReference type="InterPro" id="IPR015943">
    <property type="entry name" value="WD40/YVTN_repeat-like_dom_sf"/>
</dbReference>
<feature type="compositionally biased region" description="Low complexity" evidence="8">
    <location>
        <begin position="1007"/>
        <end position="1018"/>
    </location>
</feature>
<dbReference type="SUPFAM" id="SSF50978">
    <property type="entry name" value="WD40 repeat-like"/>
    <property type="match status" value="1"/>
</dbReference>
<feature type="compositionally biased region" description="Basic and acidic residues" evidence="8">
    <location>
        <begin position="1384"/>
        <end position="1401"/>
    </location>
</feature>
<reference evidence="10" key="1">
    <citation type="submission" date="2025-08" db="UniProtKB">
        <authorList>
            <consortium name="RefSeq"/>
        </authorList>
    </citation>
    <scope>IDENTIFICATION</scope>
    <source>
        <tissue evidence="10">Whole Larva</tissue>
    </source>
</reference>
<dbReference type="SMART" id="SM00320">
    <property type="entry name" value="WD40"/>
    <property type="match status" value="3"/>
</dbReference>
<dbReference type="PANTHER" id="PTHR15052:SF2">
    <property type="entry name" value="GENERAL TRANSCRIPTION FACTOR 3C POLYPEPTIDE 2"/>
    <property type="match status" value="1"/>
</dbReference>
<dbReference type="InterPro" id="IPR052416">
    <property type="entry name" value="GTF3C_component"/>
</dbReference>
<evidence type="ECO:0000256" key="5">
    <source>
        <dbReference type="ARBA" id="ARBA00023242"/>
    </source>
</evidence>
<feature type="region of interest" description="Disordered" evidence="8">
    <location>
        <begin position="1740"/>
        <end position="1780"/>
    </location>
</feature>
<feature type="region of interest" description="Disordered" evidence="8">
    <location>
        <begin position="1153"/>
        <end position="1173"/>
    </location>
</feature>
<feature type="compositionally biased region" description="Basic and acidic residues" evidence="8">
    <location>
        <begin position="148"/>
        <end position="157"/>
    </location>
</feature>
<evidence type="ECO:0000256" key="2">
    <source>
        <dbReference type="ARBA" id="ARBA00022574"/>
    </source>
</evidence>
<feature type="compositionally biased region" description="Polar residues" evidence="8">
    <location>
        <begin position="1027"/>
        <end position="1045"/>
    </location>
</feature>
<feature type="compositionally biased region" description="Basic and acidic residues" evidence="8">
    <location>
        <begin position="1331"/>
        <end position="1346"/>
    </location>
</feature>
<feature type="compositionally biased region" description="Polar residues" evidence="8">
    <location>
        <begin position="361"/>
        <end position="371"/>
    </location>
</feature>
<dbReference type="Pfam" id="PF00400">
    <property type="entry name" value="WD40"/>
    <property type="match status" value="1"/>
</dbReference>
<feature type="compositionally biased region" description="Polar residues" evidence="8">
    <location>
        <begin position="1262"/>
        <end position="1281"/>
    </location>
</feature>
<evidence type="ECO:0000256" key="3">
    <source>
        <dbReference type="ARBA" id="ARBA00022737"/>
    </source>
</evidence>
<dbReference type="PROSITE" id="PS00678">
    <property type="entry name" value="WD_REPEATS_1"/>
    <property type="match status" value="1"/>
</dbReference>
<evidence type="ECO:0000256" key="8">
    <source>
        <dbReference type="SAM" id="MobiDB-lite"/>
    </source>
</evidence>
<feature type="repeat" description="WD" evidence="6">
    <location>
        <begin position="2095"/>
        <end position="2132"/>
    </location>
</feature>
<evidence type="ECO:0000256" key="1">
    <source>
        <dbReference type="ARBA" id="ARBA00004123"/>
    </source>
</evidence>
<dbReference type="Gene3D" id="2.130.10.10">
    <property type="entry name" value="YVTN repeat-like/Quinoprotein amine dehydrogenase"/>
    <property type="match status" value="1"/>
</dbReference>
<name>A0ABM1N0B8_NICVS</name>
<feature type="region of interest" description="Disordered" evidence="8">
    <location>
        <begin position="1376"/>
        <end position="1401"/>
    </location>
</feature>
<gene>
    <name evidence="10" type="primary">LOC108565356</name>
</gene>
<keyword evidence="2 6" id="KW-0853">WD repeat</keyword>
<keyword evidence="7" id="KW-0175">Coiled coil</keyword>
<feature type="compositionally biased region" description="Basic and acidic residues" evidence="8">
    <location>
        <begin position="1160"/>
        <end position="1173"/>
    </location>
</feature>
<feature type="coiled-coil region" evidence="7">
    <location>
        <begin position="386"/>
        <end position="413"/>
    </location>
</feature>
<dbReference type="PANTHER" id="PTHR15052">
    <property type="entry name" value="RNA POLYMERASE III TRANSCRIPTION INITIATION FACTOR COMPLEX SUBUNIT"/>
    <property type="match status" value="1"/>
</dbReference>
<evidence type="ECO:0000256" key="6">
    <source>
        <dbReference type="PROSITE-ProRule" id="PRU00221"/>
    </source>
</evidence>
<dbReference type="InterPro" id="IPR019775">
    <property type="entry name" value="WD40_repeat_CS"/>
</dbReference>
<keyword evidence="4" id="KW-0804">Transcription</keyword>
<dbReference type="RefSeq" id="XP_017780268.1">
    <property type="nucleotide sequence ID" value="XM_017924779.1"/>
</dbReference>
<dbReference type="PROSITE" id="PS50082">
    <property type="entry name" value="WD_REPEATS_2"/>
    <property type="match status" value="1"/>
</dbReference>
<keyword evidence="5" id="KW-0539">Nucleus</keyword>
<feature type="region of interest" description="Disordered" evidence="8">
    <location>
        <begin position="1005"/>
        <end position="1046"/>
    </location>
</feature>
<proteinExistence type="predicted"/>
<evidence type="ECO:0000313" key="9">
    <source>
        <dbReference type="Proteomes" id="UP000695000"/>
    </source>
</evidence>
<dbReference type="Proteomes" id="UP000695000">
    <property type="component" value="Unplaced"/>
</dbReference>
<feature type="compositionally biased region" description="Polar residues" evidence="8">
    <location>
        <begin position="331"/>
        <end position="347"/>
    </location>
</feature>
<feature type="region of interest" description="Disordered" evidence="8">
    <location>
        <begin position="1260"/>
        <end position="1285"/>
    </location>
</feature>
<feature type="region of interest" description="Disordered" evidence="8">
    <location>
        <begin position="1329"/>
        <end position="1360"/>
    </location>
</feature>
<evidence type="ECO:0000313" key="10">
    <source>
        <dbReference type="RefSeq" id="XP_017780268.1"/>
    </source>
</evidence>
<feature type="region of interest" description="Disordered" evidence="8">
    <location>
        <begin position="427"/>
        <end position="459"/>
    </location>
</feature>
<dbReference type="InterPro" id="IPR036322">
    <property type="entry name" value="WD40_repeat_dom_sf"/>
</dbReference>
<feature type="compositionally biased region" description="Low complexity" evidence="8">
    <location>
        <begin position="1771"/>
        <end position="1780"/>
    </location>
</feature>
<keyword evidence="9" id="KW-1185">Reference proteome</keyword>
<organism evidence="9 10">
    <name type="scientific">Nicrophorus vespilloides</name>
    <name type="common">Boreal carrion beetle</name>
    <dbReference type="NCBI Taxonomy" id="110193"/>
    <lineage>
        <taxon>Eukaryota</taxon>
        <taxon>Metazoa</taxon>
        <taxon>Ecdysozoa</taxon>
        <taxon>Arthropoda</taxon>
        <taxon>Hexapoda</taxon>
        <taxon>Insecta</taxon>
        <taxon>Pterygota</taxon>
        <taxon>Neoptera</taxon>
        <taxon>Endopterygota</taxon>
        <taxon>Coleoptera</taxon>
        <taxon>Polyphaga</taxon>
        <taxon>Staphyliniformia</taxon>
        <taxon>Silphidae</taxon>
        <taxon>Nicrophorinae</taxon>
        <taxon>Nicrophorus</taxon>
    </lineage>
</organism>
<accession>A0ABM1N0B8</accession>
<comment type="subcellular location">
    <subcellularLocation>
        <location evidence="1">Nucleus</location>
    </subcellularLocation>
</comment>
<dbReference type="InterPro" id="IPR001680">
    <property type="entry name" value="WD40_rpt"/>
</dbReference>
<sequence>MGTRVVSSNLHNQKNQTYSNIMDSQLTNNKKSLRRSVRVITPDQIKKLGLDVTLRNLINRQTGSQNGEGKLEKAANNNITEAKLKISIHKSNNIDEKVPQQVIESGTKSVDSVDASQKSSRRISNKNVNIIKATRNRANLKGNYESEDNCKGEESPSRKLRSNTKADNIVKPQDVDVKNADKNVDFTDKINLKETKKHDLLTPEDISTQPTVPIEDSVANDNLENINLSEVADIKKSESLKERDINYKENEDIVTNSESLKNATTDGANKIEENRIKLPSVTRKKRISSEAVNKIKLSRNNNKKKEIHEFENVDENVAKEKPQEKDEISSVKEQSLTETPSKPNLNKTDTEEPSKIDVSGDSANENISSIDLPSVSRKKRISSEALNKLKLSRNNKKKEIHEFENVHENVANQETQEKDEILCVEEQSLKETPSKPNLNKTDTEEPSKIDVSGDSVNENISSIDLPSVSRKKRISSEALNKINLRRNNNRKKETLDFENVDEKALKIDESIEQKEIKSSASSNIAVIDKPTKIAADEQGTLEEDIRKDKPMEMIYVEQDQSIIETPSKSQSLNNPDSDTPIIAVTEKDAKENVSNLRSGTRKKRISSEALNKIHLRRNNNSIKERLEVENVDENIIRDESSCIEQKDQSVIETPSKSTSLNSIVTDVTTKMNVVEKGLNENASKINLPSISRKKKISSEALNKINARRSNSKKKEILELKNDNEVIVKETPMEVDSPCKEIKVHSLNEIPSESTRLNNEIIDKSTEIAVIEENIKENTSNIDSPSLDRKKRVPNLALNKINSRRNTNKHKDIHELDKVDENIETEKQMEMNEISCVKQHNESLIETPSTTKICADNSTEITVVEMGTTKNTSKVNLTSASKKKRISIINSNRRVEALDTENDDEKCNSVIRPNIENTEEVESSDDDNRLVIDENTSNDKCKLTESEENVGLNDSINLNISCTSSQIIIESKNQVEAKNLNDSSHQNNSTEINKRSRIKEQVETKLDLNNSSNLNNSNNLEKRRRSTRQVNNSNATSRTSKRNSISKTKDIVVEAEIQNAKAHQINEAKLEKIKLKSENKKDNAFLKLEDDKVSKKDDNINNRGDEQPNDLVVENANEKRNKIATGRKKICTSENKVTLEGKDILQCEEMNVKRSKRTSVRRKEGDKSINEDSDCKLQQPPLVVLSIDDTFSENIKSKDDEPEPEIKGTCKKVSERIKDTMDDTNAKVSNTKLKESLIKSGATENEVNVSVNEINKCDKKRFSGSSKVTPSRKNANKNSSNDNEIKPVQKKITDFLIFKEKPKPDIETNVAKCRKRKASIDIIECESDEHDDAAKNKSVNDETESKNQIDNTKGLKTRSKKAVANIEDDQIKNKNKCTTRKSKRVKSEPDLFKGNENEMDKETNNVAEPDTANVINDKDTIALNSKGNKRKRSNIDDFLNPTKKLKENSSENVKNDEVKSIFEIYNTGAQHKKLTQHYSSELKLMYAELLKKPGRKFGKISGTVVCALCDQSFNNSLWTTHKLKHNNLAWRVGEQPLSLEPPVITNILNAMYKGRNKLCCHRCNETKKSVFGFLCHFVACGKSEQEVEEMKVTCEVCATKILPYLYWLHYKIHMKPEKTEPITTEDNDITTESPYKSRVAAKKANAMIKSVSNYLNGADDRYFVKNVFKKSDLDVVLNKEISSKGFVLCPFDGCEAKMENVDKIITHFEECTYKPEEVYMCKKCFHYNKVRADMINHVQVHQKKTKRKNDDGEFNANASDSSEDSDNEDNNKSITTNKSKNNQSVSKSYKFAFLGQKYNKSSLYGALCNRNYVWMLQFCKDNFNDKKIFMKFAFSSKYVNAMDPVDISNYLPTIKRSINMQQNIIDFCQNEPKLKENCKKYKLFETESNQTSTNIYCGGPISATTWAPTPYDSDTYNQVLAVALNLDAEKRYTFSEINTDKGLLQFWSFGNLNSRTLKDVLEPELAFCIGHNYGYVTCMEWCPSGCYDEDRLGLLCICCSDSFVYGLSVSQPSRVTSKMLNAKPAFKFSLNKWRDMDLGDCNFHPTTISWSKSAGHKYIAIGYSNGVVALFDLSTESELLRMEIDDLPVYFPYKTFLAHTDAVTGLQLFHLNGGNRWLVTGSNDRMVKFWDLQQTVIPIYINQRTYVSQLLWLINYVGTIDAHKDFLSSLLQSTTVSHIREFAGSVNNVLMYSGTSVNSISCNEWSSIIVQGNEMGEVIGCHFNNFFSNAPPKRFYISNIGLEGKLATVNKDTTVYPTYKDVCDNFNAVSNDYDMKYYLKVIRKSEALVGTRGPHSSPKPNIFPIQAVTQISVNPNRHSYYYTAAGYKLGFVKIFKMRMFQSN</sequence>
<dbReference type="GeneID" id="108565356"/>
<protein>
    <submittedName>
        <fullName evidence="10">MATH and LRR domain-containing protein PFE0570w</fullName>
    </submittedName>
</protein>
<evidence type="ECO:0000256" key="4">
    <source>
        <dbReference type="ARBA" id="ARBA00023163"/>
    </source>
</evidence>
<keyword evidence="3" id="KW-0677">Repeat</keyword>
<feature type="region of interest" description="Disordered" evidence="8">
    <location>
        <begin position="306"/>
        <end position="378"/>
    </location>
</feature>
<feature type="region of interest" description="Disordered" evidence="8">
    <location>
        <begin position="142"/>
        <end position="166"/>
    </location>
</feature>
<evidence type="ECO:0000256" key="7">
    <source>
        <dbReference type="SAM" id="Coils"/>
    </source>
</evidence>
<feature type="compositionally biased region" description="Basic and acidic residues" evidence="8">
    <location>
        <begin position="306"/>
        <end position="330"/>
    </location>
</feature>